<dbReference type="PANTHER" id="PTHR33204:SF29">
    <property type="entry name" value="TRANSCRIPTIONAL REGULATOR"/>
    <property type="match status" value="1"/>
</dbReference>
<evidence type="ECO:0000256" key="2">
    <source>
        <dbReference type="ARBA" id="ARBA00023125"/>
    </source>
</evidence>
<evidence type="ECO:0000313" key="6">
    <source>
        <dbReference type="Proteomes" id="UP000240505"/>
    </source>
</evidence>
<dbReference type="RefSeq" id="WP_107142128.1">
    <property type="nucleotide sequence ID" value="NZ_CP028324.1"/>
</dbReference>
<sequence>MPDARNYFCSIEVALDCISGKWKPAIVYRLKGGALRFTELHRQVPQASRKVLTEQLRQLEADGLVVRIALDDEVPRGVCYDLTAVAQGLLPALRLLHDWGIAHAQRQHLHLRLLDERADNEDAP</sequence>
<keyword evidence="2" id="KW-0238">DNA-binding</keyword>
<dbReference type="EMBL" id="CP028324">
    <property type="protein sequence ID" value="AVR96779.1"/>
    <property type="molecule type" value="Genomic_DNA"/>
</dbReference>
<dbReference type="InterPro" id="IPR036390">
    <property type="entry name" value="WH_DNA-bd_sf"/>
</dbReference>
<keyword evidence="6" id="KW-1185">Reference proteome</keyword>
<name>A0A2R4CAX4_9BURK</name>
<keyword evidence="1" id="KW-0805">Transcription regulation</keyword>
<dbReference type="Gene3D" id="1.10.10.10">
    <property type="entry name" value="Winged helix-like DNA-binding domain superfamily/Winged helix DNA-binding domain"/>
    <property type="match status" value="1"/>
</dbReference>
<protein>
    <submittedName>
        <fullName evidence="5">Transcriptional regulator</fullName>
    </submittedName>
</protein>
<keyword evidence="3" id="KW-0804">Transcription</keyword>
<dbReference type="KEGG" id="masz:C9I28_14680"/>
<reference evidence="5 6" key="1">
    <citation type="submission" date="2018-03" db="EMBL/GenBank/DDBJ databases">
        <title>Massilia armeniaca sp. nov., isolated from desert soil.</title>
        <authorList>
            <person name="Huang H."/>
            <person name="Ren M."/>
        </authorList>
    </citation>
    <scope>NUCLEOTIDE SEQUENCE [LARGE SCALE GENOMIC DNA]</scope>
    <source>
        <strain evidence="5 6">ZMN-3</strain>
    </source>
</reference>
<dbReference type="Proteomes" id="UP000240505">
    <property type="component" value="Chromosome"/>
</dbReference>
<dbReference type="InterPro" id="IPR036388">
    <property type="entry name" value="WH-like_DNA-bd_sf"/>
</dbReference>
<evidence type="ECO:0000256" key="1">
    <source>
        <dbReference type="ARBA" id="ARBA00023015"/>
    </source>
</evidence>
<dbReference type="PROSITE" id="PS51118">
    <property type="entry name" value="HTH_HXLR"/>
    <property type="match status" value="1"/>
</dbReference>
<dbReference type="InterPro" id="IPR002577">
    <property type="entry name" value="HTH_HxlR"/>
</dbReference>
<dbReference type="SUPFAM" id="SSF46785">
    <property type="entry name" value="Winged helix' DNA-binding domain"/>
    <property type="match status" value="1"/>
</dbReference>
<accession>A0A2R4CAX4</accession>
<dbReference type="OrthoDB" id="9807069at2"/>
<evidence type="ECO:0000313" key="5">
    <source>
        <dbReference type="EMBL" id="AVR96779.1"/>
    </source>
</evidence>
<evidence type="ECO:0000256" key="3">
    <source>
        <dbReference type="ARBA" id="ARBA00023163"/>
    </source>
</evidence>
<proteinExistence type="predicted"/>
<dbReference type="PANTHER" id="PTHR33204">
    <property type="entry name" value="TRANSCRIPTIONAL REGULATOR, MARR FAMILY"/>
    <property type="match status" value="1"/>
</dbReference>
<dbReference type="GO" id="GO:0003677">
    <property type="term" value="F:DNA binding"/>
    <property type="evidence" value="ECO:0007669"/>
    <property type="project" value="UniProtKB-KW"/>
</dbReference>
<dbReference type="AlphaFoldDB" id="A0A2R4CAX4"/>
<feature type="domain" description="HTH hxlR-type" evidence="4">
    <location>
        <begin position="9"/>
        <end position="108"/>
    </location>
</feature>
<gene>
    <name evidence="5" type="ORF">C9I28_14680</name>
</gene>
<organism evidence="5 6">
    <name type="scientific">Pseudoduganella armeniaca</name>
    <dbReference type="NCBI Taxonomy" id="2072590"/>
    <lineage>
        <taxon>Bacteria</taxon>
        <taxon>Pseudomonadati</taxon>
        <taxon>Pseudomonadota</taxon>
        <taxon>Betaproteobacteria</taxon>
        <taxon>Burkholderiales</taxon>
        <taxon>Oxalobacteraceae</taxon>
        <taxon>Telluria group</taxon>
        <taxon>Pseudoduganella</taxon>
    </lineage>
</organism>
<evidence type="ECO:0000259" key="4">
    <source>
        <dbReference type="PROSITE" id="PS51118"/>
    </source>
</evidence>
<dbReference type="Pfam" id="PF01638">
    <property type="entry name" value="HxlR"/>
    <property type="match status" value="1"/>
</dbReference>